<proteinExistence type="predicted"/>
<keyword evidence="3 6" id="KW-0812">Transmembrane</keyword>
<evidence type="ECO:0000256" key="1">
    <source>
        <dbReference type="ARBA" id="ARBA00004651"/>
    </source>
</evidence>
<dbReference type="RefSeq" id="WP_003226013.1">
    <property type="nucleotide sequence ID" value="NZ_CM001561.1"/>
</dbReference>
<organism evidence="7 8">
    <name type="scientific">Pseudomonas fluorescens R124</name>
    <dbReference type="NCBI Taxonomy" id="743713"/>
    <lineage>
        <taxon>Bacteria</taxon>
        <taxon>Pseudomonadati</taxon>
        <taxon>Pseudomonadota</taxon>
        <taxon>Gammaproteobacteria</taxon>
        <taxon>Pseudomonadales</taxon>
        <taxon>Pseudomonadaceae</taxon>
        <taxon>Pseudomonas</taxon>
    </lineage>
</organism>
<keyword evidence="4 6" id="KW-1133">Transmembrane helix</keyword>
<dbReference type="Proteomes" id="UP000006045">
    <property type="component" value="Chromosome"/>
</dbReference>
<dbReference type="OrthoDB" id="9812084at2"/>
<evidence type="ECO:0000256" key="3">
    <source>
        <dbReference type="ARBA" id="ARBA00022692"/>
    </source>
</evidence>
<feature type="transmembrane region" description="Helical" evidence="6">
    <location>
        <begin position="135"/>
        <end position="156"/>
    </location>
</feature>
<evidence type="ECO:0000313" key="7">
    <source>
        <dbReference type="EMBL" id="EJZ58894.1"/>
    </source>
</evidence>
<dbReference type="GO" id="GO:0015171">
    <property type="term" value="F:amino acid transmembrane transporter activity"/>
    <property type="evidence" value="ECO:0007669"/>
    <property type="project" value="TreeGrafter"/>
</dbReference>
<dbReference type="GO" id="GO:0033228">
    <property type="term" value="P:cysteine export across plasma membrane"/>
    <property type="evidence" value="ECO:0007669"/>
    <property type="project" value="TreeGrafter"/>
</dbReference>
<comment type="subcellular location">
    <subcellularLocation>
        <location evidence="1">Cell membrane</location>
        <topology evidence="1">Multi-pass membrane protein</topology>
    </subcellularLocation>
</comment>
<feature type="transmembrane region" description="Helical" evidence="6">
    <location>
        <begin position="172"/>
        <end position="190"/>
    </location>
</feature>
<dbReference type="Pfam" id="PF01810">
    <property type="entry name" value="LysE"/>
    <property type="match status" value="1"/>
</dbReference>
<keyword evidence="2" id="KW-1003">Cell membrane</keyword>
<feature type="transmembrane region" description="Helical" evidence="6">
    <location>
        <begin position="104"/>
        <end position="128"/>
    </location>
</feature>
<evidence type="ECO:0000256" key="4">
    <source>
        <dbReference type="ARBA" id="ARBA00022989"/>
    </source>
</evidence>
<gene>
    <name evidence="7" type="ORF">I1A_003225</name>
</gene>
<evidence type="ECO:0000256" key="2">
    <source>
        <dbReference type="ARBA" id="ARBA00022475"/>
    </source>
</evidence>
<feature type="transmembrane region" description="Helical" evidence="6">
    <location>
        <begin position="64"/>
        <end position="84"/>
    </location>
</feature>
<sequence>MLAFILFAFVASITPGPTNLIVLSTSARRGWRPCLPIILGAGAGAASLVWVAGAGASTLMLPGVRPVISALGMGWMLWLAWQIFNAPVTAIDPEAGETKSELGLIGAAFLQWVNPKSWFMAIAVISVFTAQGQGLNALCLAFFLVSLPCLGVWALLGRGAARWLSNPAQLQWLNRILALLLVVSSAAALLHN</sequence>
<name>A0A7U9CSV0_PSEFL</name>
<evidence type="ECO:0000256" key="6">
    <source>
        <dbReference type="SAM" id="Phobius"/>
    </source>
</evidence>
<dbReference type="EMBL" id="CM001561">
    <property type="protein sequence ID" value="EJZ58894.1"/>
    <property type="molecule type" value="Genomic_DNA"/>
</dbReference>
<evidence type="ECO:0000256" key="5">
    <source>
        <dbReference type="ARBA" id="ARBA00023136"/>
    </source>
</evidence>
<dbReference type="PANTHER" id="PTHR30086:SF20">
    <property type="entry name" value="ARGININE EXPORTER PROTEIN ARGO-RELATED"/>
    <property type="match status" value="1"/>
</dbReference>
<dbReference type="GO" id="GO:0005886">
    <property type="term" value="C:plasma membrane"/>
    <property type="evidence" value="ECO:0007669"/>
    <property type="project" value="UniProtKB-SubCell"/>
</dbReference>
<protein>
    <submittedName>
        <fullName evidence="7">Threonine efflux protein</fullName>
    </submittedName>
</protein>
<accession>A0A7U9CSV0</accession>
<reference evidence="7 8" key="1">
    <citation type="submission" date="2012-08" db="EMBL/GenBank/DDBJ databases">
        <title>The genome of cave-isolated P. fluorescens strain R124 demonstrates phenotypic adaptation to the mineral environment.</title>
        <authorList>
            <person name="Barton M.D."/>
            <person name="Petronio M."/>
            <person name="Giarrizzo J.G."/>
            <person name="Bowling B.V."/>
            <person name="Barton H.A."/>
        </authorList>
    </citation>
    <scope>NUCLEOTIDE SEQUENCE [LARGE SCALE GENOMIC DNA]</scope>
    <source>
        <strain evidence="7 8">R124</strain>
    </source>
</reference>
<dbReference type="AlphaFoldDB" id="A0A7U9CSV0"/>
<keyword evidence="5 6" id="KW-0472">Membrane</keyword>
<dbReference type="PANTHER" id="PTHR30086">
    <property type="entry name" value="ARGININE EXPORTER PROTEIN ARGO"/>
    <property type="match status" value="1"/>
</dbReference>
<evidence type="ECO:0000313" key="8">
    <source>
        <dbReference type="Proteomes" id="UP000006045"/>
    </source>
</evidence>
<feature type="transmembrane region" description="Helical" evidence="6">
    <location>
        <begin position="30"/>
        <end position="52"/>
    </location>
</feature>
<dbReference type="InterPro" id="IPR001123">
    <property type="entry name" value="LeuE-type"/>
</dbReference>